<evidence type="ECO:0000259" key="2">
    <source>
        <dbReference type="Pfam" id="PF22741"/>
    </source>
</evidence>
<dbReference type="InterPro" id="IPR016130">
    <property type="entry name" value="Tyr_Pase_AS"/>
</dbReference>
<dbReference type="SUPFAM" id="SSF52799">
    <property type="entry name" value="(Phosphotyrosine protein) phosphatases II"/>
    <property type="match status" value="1"/>
</dbReference>
<dbReference type="AlphaFoldDB" id="D9MP10"/>
<proteinExistence type="predicted"/>
<accession>D9MP10</accession>
<feature type="domain" description="DSP-PTPase phosphatase fused to NAD+ Kinase" evidence="2">
    <location>
        <begin position="40"/>
        <end position="148"/>
    </location>
</feature>
<dbReference type="CDD" id="cd14529">
    <property type="entry name" value="TpbA-like"/>
    <property type="match status" value="1"/>
</dbReference>
<keyword evidence="1" id="KW-1133">Transmembrane helix</keyword>
<dbReference type="Gene3D" id="3.90.190.10">
    <property type="entry name" value="Protein tyrosine phosphatase superfamily"/>
    <property type="match status" value="1"/>
</dbReference>
<keyword evidence="1" id="KW-0472">Membrane</keyword>
<feature type="transmembrane region" description="Helical" evidence="1">
    <location>
        <begin position="12"/>
        <end position="35"/>
    </location>
</feature>
<dbReference type="InterPro" id="IPR055214">
    <property type="entry name" value="PTP-NADK"/>
</dbReference>
<gene>
    <name evidence="3" type="ORF">LW2_0240</name>
</gene>
<evidence type="ECO:0000256" key="1">
    <source>
        <dbReference type="SAM" id="Phobius"/>
    </source>
</evidence>
<evidence type="ECO:0000313" key="3">
    <source>
        <dbReference type="EMBL" id="ADI87699.1"/>
    </source>
</evidence>
<dbReference type="PROSITE" id="PS00383">
    <property type="entry name" value="TYR_PHOSPHATASE_1"/>
    <property type="match status" value="1"/>
</dbReference>
<name>D9MP10_9BACT</name>
<dbReference type="EMBL" id="HM454280">
    <property type="protein sequence ID" value="ADI87699.1"/>
    <property type="molecule type" value="Genomic_DNA"/>
</dbReference>
<dbReference type="InterPro" id="IPR029021">
    <property type="entry name" value="Prot-tyrosine_phosphatase-like"/>
</dbReference>
<dbReference type="Pfam" id="PF22741">
    <property type="entry name" value="PTP-NADK"/>
    <property type="match status" value="1"/>
</dbReference>
<protein>
    <recommendedName>
        <fullName evidence="2">DSP-PTPase phosphatase fused to NAD+ Kinase domain-containing protein</fullName>
    </recommendedName>
</protein>
<organism evidence="3">
    <name type="scientific">uncultured Nitrospirae bacterium MY2-3C</name>
    <dbReference type="NCBI Taxonomy" id="798577"/>
    <lineage>
        <taxon>Bacteria</taxon>
        <taxon>Pseudomonadati</taxon>
        <taxon>Nitrospirota</taxon>
        <taxon>environmental samples</taxon>
    </lineage>
</organism>
<reference evidence="3" key="1">
    <citation type="journal article" date="2011" name="Appl. Environ. Microbiol.">
        <title>Metagenomic analysis reveals unexpected subgenomic diversity of magnetotactic bacteria within the phylum Nitrospirae.</title>
        <authorList>
            <person name="Lin W."/>
            <person name="Jogler C."/>
            <person name="Schuler D."/>
            <person name="Pan Y."/>
        </authorList>
    </citation>
    <scope>NUCLEOTIDE SEQUENCE</scope>
</reference>
<keyword evidence="1" id="KW-0812">Transmembrane</keyword>
<sequence length="180" mass="20678">MEQRNVILRADVVLLYILLLSYISYTMAAGNFHVITQGKAYRSAQLEQRQLQYYINNYGIRSILNLRGQNPRAAWYETEVRFSGLHNIAHYDIALSSAREPTARELNELMRIFAEAPRPILIHCWSGSDRSGLVAAMWKVVVEKEPKAKAHRQLSILYGHLPFGDAAVLDRFFEKWSPAN</sequence>